<dbReference type="Gene3D" id="3.90.1150.10">
    <property type="entry name" value="Aspartate Aminotransferase, domain 1"/>
    <property type="match status" value="1"/>
</dbReference>
<organism evidence="5 6">
    <name type="scientific">Potamilus streckersoni</name>
    <dbReference type="NCBI Taxonomy" id="2493646"/>
    <lineage>
        <taxon>Eukaryota</taxon>
        <taxon>Metazoa</taxon>
        <taxon>Spiralia</taxon>
        <taxon>Lophotrochozoa</taxon>
        <taxon>Mollusca</taxon>
        <taxon>Bivalvia</taxon>
        <taxon>Autobranchia</taxon>
        <taxon>Heteroconchia</taxon>
        <taxon>Palaeoheterodonta</taxon>
        <taxon>Unionida</taxon>
        <taxon>Unionoidea</taxon>
        <taxon>Unionidae</taxon>
        <taxon>Ambleminae</taxon>
        <taxon>Lampsilini</taxon>
        <taxon>Potamilus</taxon>
    </lineage>
</organism>
<dbReference type="InterPro" id="IPR000192">
    <property type="entry name" value="Aminotrans_V_dom"/>
</dbReference>
<feature type="compositionally biased region" description="Low complexity" evidence="3">
    <location>
        <begin position="1"/>
        <end position="19"/>
    </location>
</feature>
<dbReference type="Gene3D" id="3.40.640.10">
    <property type="entry name" value="Type I PLP-dependent aspartate aminotransferase-like (Major domain)"/>
    <property type="match status" value="1"/>
</dbReference>
<dbReference type="Gene3D" id="3.40.50.12110">
    <property type="match status" value="1"/>
</dbReference>
<accession>A0AAE0TFA8</accession>
<feature type="compositionally biased region" description="Polar residues" evidence="3">
    <location>
        <begin position="20"/>
        <end position="46"/>
    </location>
</feature>
<dbReference type="InterPro" id="IPR015424">
    <property type="entry name" value="PyrdxlP-dep_Trfase"/>
</dbReference>
<dbReference type="Proteomes" id="UP001195483">
    <property type="component" value="Unassembled WGS sequence"/>
</dbReference>
<evidence type="ECO:0000256" key="2">
    <source>
        <dbReference type="ARBA" id="ARBA00006490"/>
    </source>
</evidence>
<evidence type="ECO:0000313" key="5">
    <source>
        <dbReference type="EMBL" id="KAK3608853.1"/>
    </source>
</evidence>
<keyword evidence="6" id="KW-1185">Reference proteome</keyword>
<evidence type="ECO:0000256" key="3">
    <source>
        <dbReference type="SAM" id="MobiDB-lite"/>
    </source>
</evidence>
<feature type="domain" description="Aminotransferase class V" evidence="4">
    <location>
        <begin position="427"/>
        <end position="774"/>
    </location>
</feature>
<gene>
    <name evidence="5" type="ORF">CHS0354_006894</name>
</gene>
<dbReference type="InterPro" id="IPR049539">
    <property type="entry name" value="SPL"/>
</dbReference>
<feature type="region of interest" description="Disordered" evidence="3">
    <location>
        <begin position="1"/>
        <end position="47"/>
    </location>
</feature>
<comment type="similarity">
    <text evidence="2">Belongs to the class-V pyridoxal-phosphate-dependent aminotransferase family. NifS/IscS subfamily.</text>
</comment>
<dbReference type="Pfam" id="PF00266">
    <property type="entry name" value="Aminotran_5"/>
    <property type="match status" value="1"/>
</dbReference>
<dbReference type="InterPro" id="IPR015422">
    <property type="entry name" value="PyrdxlP-dep_Trfase_small"/>
</dbReference>
<name>A0AAE0TFA8_9BIVA</name>
<dbReference type="EMBL" id="JAEAOA010000469">
    <property type="protein sequence ID" value="KAK3608853.1"/>
    <property type="molecule type" value="Genomic_DNA"/>
</dbReference>
<dbReference type="PANTHER" id="PTHR11601">
    <property type="entry name" value="CYSTEINE DESULFURYLASE FAMILY MEMBER"/>
    <property type="match status" value="1"/>
</dbReference>
<protein>
    <recommendedName>
        <fullName evidence="4">Aminotransferase class V domain-containing protein</fullName>
    </recommendedName>
</protein>
<evidence type="ECO:0000313" key="6">
    <source>
        <dbReference type="Proteomes" id="UP001195483"/>
    </source>
</evidence>
<sequence length="791" mass="87269">MAQTTTTKSNTAGNTATKTDSAANQKPSASSGASSYKTEQKGSASSGGYDPAILRLIDYVRENNDVKKVVTSYKFDKNDPIGYNHLLICCNETPLVKESFQKYLTNDTYDVFERCSLQGERAASGYAKTQEIIGRLPDVPVKWVENYDWRTDSYFDGTTDPLTHGKKRLYLKLYKGAPVKACPAFTEKAVCCNYHIVDFVENCPFECVYCILQAIQNRPLITVHVNAEEMIGQIAEIITKHPQKNFRIGTGEFSDSLATDHILNINPFLVEVFGKLPNALLELKTKSDHVQPLIGLRHNGQTVVSWSVGTEEMAKAVEYKTALPSARVAAASVLAKDGYHIAFHLDPIIVQNDAESRYLNLMENIAKSVPAEKIAWFSMGSLRFIPKLKAVAEKRFPKTDIFASDFVQDDEKTRYFRPVREKLYKTEVRDCISELSESIFGNPSSLHSIGRRSSVLLNKSRREIADILCVKPDAVIFTSGASESNNLVLRSVIQSHSADNKLPHIITSPAEHPSILKTLRLLVSHRAIELTVVPVDRCGRVDPESVKTAFTPNTALVTICAVAPEIGTIQPLEHISAICKNAGILFHSDFSQGVRSQAYPFMNMCDFFTVSAHKIYGMRGIGLLVKNTDYPLSALITGGDQEFGVRAGTENTILAVALSTALACLQNDKEEQKTGLLMQSLHQLITENSNRFVLTGHPSDRAYFHLSYTVKDVSAEKLLIALDMQNVCASSGSACSVGNREASEIMLALNTPPELTMNTLRLTSGRYNTPDEIQTAAKIITNTAEKLSVKS</sequence>
<proteinExistence type="inferred from homology"/>
<comment type="cofactor">
    <cofactor evidence="1">
        <name>pyridoxal 5'-phosphate</name>
        <dbReference type="ChEBI" id="CHEBI:597326"/>
    </cofactor>
</comment>
<reference evidence="5" key="3">
    <citation type="submission" date="2023-05" db="EMBL/GenBank/DDBJ databases">
        <authorList>
            <person name="Smith C.H."/>
        </authorList>
    </citation>
    <scope>NUCLEOTIDE SEQUENCE</scope>
    <source>
        <strain evidence="5">CHS0354</strain>
        <tissue evidence="5">Mantle</tissue>
    </source>
</reference>
<dbReference type="Gene3D" id="3.80.30.30">
    <property type="match status" value="1"/>
</dbReference>
<dbReference type="AlphaFoldDB" id="A0AAE0TFA8"/>
<dbReference type="InterPro" id="IPR015421">
    <property type="entry name" value="PyrdxlP-dep_Trfase_major"/>
</dbReference>
<dbReference type="PANTHER" id="PTHR11601:SF34">
    <property type="entry name" value="CYSTEINE DESULFURASE"/>
    <property type="match status" value="1"/>
</dbReference>
<evidence type="ECO:0000256" key="1">
    <source>
        <dbReference type="ARBA" id="ARBA00001933"/>
    </source>
</evidence>
<dbReference type="SUPFAM" id="SSF53383">
    <property type="entry name" value="PLP-dependent transferases"/>
    <property type="match status" value="1"/>
</dbReference>
<evidence type="ECO:0000259" key="4">
    <source>
        <dbReference type="Pfam" id="PF00266"/>
    </source>
</evidence>
<reference evidence="5" key="1">
    <citation type="journal article" date="2021" name="Genome Biol. Evol.">
        <title>A High-Quality Reference Genome for a Parasitic Bivalve with Doubly Uniparental Inheritance (Bivalvia: Unionida).</title>
        <authorList>
            <person name="Smith C.H."/>
        </authorList>
    </citation>
    <scope>NUCLEOTIDE SEQUENCE</scope>
    <source>
        <strain evidence="5">CHS0354</strain>
    </source>
</reference>
<comment type="caution">
    <text evidence="5">The sequence shown here is derived from an EMBL/GenBank/DDBJ whole genome shotgun (WGS) entry which is preliminary data.</text>
</comment>
<dbReference type="Pfam" id="PF20903">
    <property type="entry name" value="SPL"/>
    <property type="match status" value="1"/>
</dbReference>
<reference evidence="5" key="2">
    <citation type="journal article" date="2021" name="Genome Biol. Evol.">
        <title>Developing a high-quality reference genome for a parasitic bivalve with doubly uniparental inheritance (Bivalvia: Unionida).</title>
        <authorList>
            <person name="Smith C.H."/>
        </authorList>
    </citation>
    <scope>NUCLEOTIDE SEQUENCE</scope>
    <source>
        <strain evidence="5">CHS0354</strain>
        <tissue evidence="5">Mantle</tissue>
    </source>
</reference>